<dbReference type="eggNOG" id="COG4968">
    <property type="taxonomic scope" value="Bacteria"/>
</dbReference>
<accession>I1YKL0</accession>
<proteinExistence type="predicted"/>
<keyword evidence="1" id="KW-0488">Methylation</keyword>
<organism evidence="3 4">
    <name type="scientific">Methylophaga frappieri (strain ATCC BAA-2434 / DSM 25690 / JAM7)</name>
    <dbReference type="NCBI Taxonomy" id="754477"/>
    <lineage>
        <taxon>Bacteria</taxon>
        <taxon>Pseudomonadati</taxon>
        <taxon>Pseudomonadota</taxon>
        <taxon>Gammaproteobacteria</taxon>
        <taxon>Thiotrichales</taxon>
        <taxon>Piscirickettsiaceae</taxon>
        <taxon>Methylophaga</taxon>
    </lineage>
</organism>
<dbReference type="GO" id="GO:0015627">
    <property type="term" value="C:type II protein secretion system complex"/>
    <property type="evidence" value="ECO:0007669"/>
    <property type="project" value="InterPro"/>
</dbReference>
<dbReference type="InterPro" id="IPR000983">
    <property type="entry name" value="Bac_GSPG_pilin"/>
</dbReference>
<dbReference type="PRINTS" id="PR00813">
    <property type="entry name" value="BCTERIALGSPG"/>
</dbReference>
<dbReference type="InterPro" id="IPR031982">
    <property type="entry name" value="PilE-like"/>
</dbReference>
<dbReference type="STRING" id="754477.Q7C_2319"/>
<evidence type="ECO:0000313" key="3">
    <source>
        <dbReference type="EMBL" id="AFJ03453.1"/>
    </source>
</evidence>
<dbReference type="Proteomes" id="UP000009145">
    <property type="component" value="Chromosome"/>
</dbReference>
<gene>
    <name evidence="3" type="ordered locus">Q7C_2319</name>
</gene>
<dbReference type="RefSeq" id="WP_014704872.1">
    <property type="nucleotide sequence ID" value="NC_017856.1"/>
</dbReference>
<dbReference type="GO" id="GO:0043683">
    <property type="term" value="P:type IV pilus assembly"/>
    <property type="evidence" value="ECO:0007669"/>
    <property type="project" value="InterPro"/>
</dbReference>
<dbReference type="NCBIfam" id="TIGR02532">
    <property type="entry name" value="IV_pilin_GFxxxE"/>
    <property type="match status" value="1"/>
</dbReference>
<dbReference type="EMBL" id="CP003380">
    <property type="protein sequence ID" value="AFJ03453.1"/>
    <property type="molecule type" value="Genomic_DNA"/>
</dbReference>
<keyword evidence="4" id="KW-1185">Reference proteome</keyword>
<dbReference type="GO" id="GO:0015628">
    <property type="term" value="P:protein secretion by the type II secretion system"/>
    <property type="evidence" value="ECO:0007669"/>
    <property type="project" value="InterPro"/>
</dbReference>
<dbReference type="InterPro" id="IPR012902">
    <property type="entry name" value="N_methyl_site"/>
</dbReference>
<evidence type="ECO:0000256" key="1">
    <source>
        <dbReference type="ARBA" id="ARBA00022481"/>
    </source>
</evidence>
<dbReference type="Gene3D" id="3.30.700.10">
    <property type="entry name" value="Glycoprotein, Type 4 Pilin"/>
    <property type="match status" value="1"/>
</dbReference>
<evidence type="ECO:0000256" key="2">
    <source>
        <dbReference type="SAM" id="Phobius"/>
    </source>
</evidence>
<dbReference type="PANTHER" id="PTHR30093:SF47">
    <property type="entry name" value="TYPE IV PILUS NON-CORE MINOR PILIN PILE"/>
    <property type="match status" value="1"/>
</dbReference>
<feature type="transmembrane region" description="Helical" evidence="2">
    <location>
        <begin position="12"/>
        <end position="34"/>
    </location>
</feature>
<reference evidence="3 4" key="1">
    <citation type="journal article" date="2012" name="J. Bacteriol.">
        <title>Complete genome sequences of Methylophaga sp. strain JAM1 and Methylophaga sp. strain JAM7.</title>
        <authorList>
            <person name="Villeneuve C."/>
            <person name="Martineau C."/>
            <person name="Mauffrey F."/>
            <person name="Villemur R."/>
        </authorList>
    </citation>
    <scope>NUCLEOTIDE SEQUENCE [LARGE SCALE GENOMIC DNA]</scope>
    <source>
        <strain evidence="3 4">JAM7</strain>
    </source>
</reference>
<dbReference type="PATRIC" id="fig|754477.3.peg.2286"/>
<keyword evidence="2" id="KW-0812">Transmembrane</keyword>
<name>I1YKL0_METFJ</name>
<protein>
    <submittedName>
        <fullName evidence="3">Type IV pilus biogenesis protein PilE</fullName>
    </submittedName>
</protein>
<dbReference type="PANTHER" id="PTHR30093">
    <property type="entry name" value="GENERAL SECRETION PATHWAY PROTEIN G"/>
    <property type="match status" value="1"/>
</dbReference>
<keyword evidence="2" id="KW-1133">Transmembrane helix</keyword>
<dbReference type="AlphaFoldDB" id="I1YKL0"/>
<dbReference type="SUPFAM" id="SSF54523">
    <property type="entry name" value="Pili subunits"/>
    <property type="match status" value="1"/>
</dbReference>
<keyword evidence="2" id="KW-0472">Membrane</keyword>
<sequence length="141" mass="15444">MRNKVKTQRHSGGFSLIELMIVVVIIGILAGIAYPSYIENVRETRRATAQAALVELANYMERFYTENYTYPDADTDIPAAIQNDLEQYTLAIDASTATSFTLSAVPQGAQTADRCGDLTLNHIGVKEIENADPGVEAADCW</sequence>
<dbReference type="Pfam" id="PF07963">
    <property type="entry name" value="N_methyl"/>
    <property type="match status" value="1"/>
</dbReference>
<dbReference type="Pfam" id="PF16732">
    <property type="entry name" value="ComP_DUS"/>
    <property type="match status" value="1"/>
</dbReference>
<dbReference type="KEGG" id="mec:Q7C_2319"/>
<dbReference type="OrthoDB" id="5296638at2"/>
<dbReference type="InterPro" id="IPR045584">
    <property type="entry name" value="Pilin-like"/>
</dbReference>
<dbReference type="PROSITE" id="PS00409">
    <property type="entry name" value="PROKAR_NTER_METHYL"/>
    <property type="match status" value="1"/>
</dbReference>
<dbReference type="HOGENOM" id="CLU_091705_6_1_6"/>
<evidence type="ECO:0000313" key="4">
    <source>
        <dbReference type="Proteomes" id="UP000009145"/>
    </source>
</evidence>